<proteinExistence type="predicted"/>
<gene>
    <name evidence="6" type="ORF">GCM10010171_48330</name>
</gene>
<evidence type="ECO:0000313" key="6">
    <source>
        <dbReference type="EMBL" id="GGS47414.1"/>
    </source>
</evidence>
<dbReference type="AlphaFoldDB" id="A0A918GNE7"/>
<dbReference type="PANTHER" id="PTHR30055">
    <property type="entry name" value="HTH-TYPE TRANSCRIPTIONAL REGULATOR RUTR"/>
    <property type="match status" value="1"/>
</dbReference>
<dbReference type="PANTHER" id="PTHR30055:SF238">
    <property type="entry name" value="MYCOFACTOCIN BIOSYNTHESIS TRANSCRIPTIONAL REGULATOR MFTR-RELATED"/>
    <property type="match status" value="1"/>
</dbReference>
<dbReference type="PROSITE" id="PS01081">
    <property type="entry name" value="HTH_TETR_1"/>
    <property type="match status" value="1"/>
</dbReference>
<reference evidence="6" key="1">
    <citation type="journal article" date="2014" name="Int. J. Syst. Evol. Microbiol.">
        <title>Complete genome sequence of Corynebacterium casei LMG S-19264T (=DSM 44701T), isolated from a smear-ripened cheese.</title>
        <authorList>
            <consortium name="US DOE Joint Genome Institute (JGI-PGF)"/>
            <person name="Walter F."/>
            <person name="Albersmeier A."/>
            <person name="Kalinowski J."/>
            <person name="Ruckert C."/>
        </authorList>
    </citation>
    <scope>NUCLEOTIDE SEQUENCE</scope>
    <source>
        <strain evidence="6">JCM 3276</strain>
    </source>
</reference>
<evidence type="ECO:0000259" key="5">
    <source>
        <dbReference type="PROSITE" id="PS50977"/>
    </source>
</evidence>
<dbReference type="Pfam" id="PF00440">
    <property type="entry name" value="TetR_N"/>
    <property type="match status" value="1"/>
</dbReference>
<keyword evidence="2 4" id="KW-0238">DNA-binding</keyword>
<name>A0A918GNE7_9PSEU</name>
<evidence type="ECO:0000256" key="4">
    <source>
        <dbReference type="PROSITE-ProRule" id="PRU00335"/>
    </source>
</evidence>
<dbReference type="Pfam" id="PF17754">
    <property type="entry name" value="TetR_C_14"/>
    <property type="match status" value="1"/>
</dbReference>
<dbReference type="PROSITE" id="PS50977">
    <property type="entry name" value="HTH_TETR_2"/>
    <property type="match status" value="1"/>
</dbReference>
<dbReference type="InterPro" id="IPR001647">
    <property type="entry name" value="HTH_TetR"/>
</dbReference>
<dbReference type="Gene3D" id="1.10.357.10">
    <property type="entry name" value="Tetracycline Repressor, domain 2"/>
    <property type="match status" value="1"/>
</dbReference>
<dbReference type="InterPro" id="IPR050109">
    <property type="entry name" value="HTH-type_TetR-like_transc_reg"/>
</dbReference>
<accession>A0A918GNE7</accession>
<dbReference type="GO" id="GO:0000976">
    <property type="term" value="F:transcription cis-regulatory region binding"/>
    <property type="evidence" value="ECO:0007669"/>
    <property type="project" value="TreeGrafter"/>
</dbReference>
<dbReference type="InterPro" id="IPR041347">
    <property type="entry name" value="MftR_C"/>
</dbReference>
<organism evidence="6 7">
    <name type="scientific">Actinokineospora fastidiosa</name>
    <dbReference type="NCBI Taxonomy" id="1816"/>
    <lineage>
        <taxon>Bacteria</taxon>
        <taxon>Bacillati</taxon>
        <taxon>Actinomycetota</taxon>
        <taxon>Actinomycetes</taxon>
        <taxon>Pseudonocardiales</taxon>
        <taxon>Pseudonocardiaceae</taxon>
        <taxon>Actinokineospora</taxon>
    </lineage>
</organism>
<dbReference type="InterPro" id="IPR009057">
    <property type="entry name" value="Homeodomain-like_sf"/>
</dbReference>
<dbReference type="SUPFAM" id="SSF46689">
    <property type="entry name" value="Homeodomain-like"/>
    <property type="match status" value="1"/>
</dbReference>
<dbReference type="PRINTS" id="PR00455">
    <property type="entry name" value="HTHTETR"/>
</dbReference>
<keyword evidence="7" id="KW-1185">Reference proteome</keyword>
<comment type="caution">
    <text evidence="6">The sequence shown here is derived from an EMBL/GenBank/DDBJ whole genome shotgun (WGS) entry which is preliminary data.</text>
</comment>
<feature type="DNA-binding region" description="H-T-H motif" evidence="4">
    <location>
        <begin position="51"/>
        <end position="70"/>
    </location>
</feature>
<feature type="domain" description="HTH tetR-type" evidence="5">
    <location>
        <begin position="28"/>
        <end position="88"/>
    </location>
</feature>
<dbReference type="GO" id="GO:0003700">
    <property type="term" value="F:DNA-binding transcription factor activity"/>
    <property type="evidence" value="ECO:0007669"/>
    <property type="project" value="TreeGrafter"/>
</dbReference>
<protein>
    <submittedName>
        <fullName evidence="6">TetR family transcriptional regulator</fullName>
    </submittedName>
</protein>
<evidence type="ECO:0000256" key="2">
    <source>
        <dbReference type="ARBA" id="ARBA00023125"/>
    </source>
</evidence>
<evidence type="ECO:0000256" key="3">
    <source>
        <dbReference type="ARBA" id="ARBA00023163"/>
    </source>
</evidence>
<keyword evidence="1" id="KW-0805">Transcription regulation</keyword>
<evidence type="ECO:0000256" key="1">
    <source>
        <dbReference type="ARBA" id="ARBA00023015"/>
    </source>
</evidence>
<dbReference type="InterPro" id="IPR023772">
    <property type="entry name" value="DNA-bd_HTH_TetR-type_CS"/>
</dbReference>
<sequence>MRSHCKLAQRALFPATLDAVSLRDRKKRQTRSALVRAALELVHERGVDHVTVEDIARRADVAPRTFFNYFATKEDALVGPDPESGARIRAGIADAPAHLGAVEALRLALQAEITELASDHKLWTLHIAVLERHPELMAKAFAGGAEAERQIVAGIAERTGRAVTDTYPLLLAAAAGAAFRVALTRWSTLPEPPALGELLDESFHLLATGLPDPR</sequence>
<reference evidence="6" key="2">
    <citation type="submission" date="2020-09" db="EMBL/GenBank/DDBJ databases">
        <authorList>
            <person name="Sun Q."/>
            <person name="Ohkuma M."/>
        </authorList>
    </citation>
    <scope>NUCLEOTIDE SEQUENCE</scope>
    <source>
        <strain evidence="6">JCM 3276</strain>
    </source>
</reference>
<keyword evidence="3" id="KW-0804">Transcription</keyword>
<dbReference type="Gene3D" id="1.10.10.60">
    <property type="entry name" value="Homeodomain-like"/>
    <property type="match status" value="1"/>
</dbReference>
<dbReference type="EMBL" id="BMRB01000004">
    <property type="protein sequence ID" value="GGS47414.1"/>
    <property type="molecule type" value="Genomic_DNA"/>
</dbReference>
<dbReference type="Proteomes" id="UP000660680">
    <property type="component" value="Unassembled WGS sequence"/>
</dbReference>
<evidence type="ECO:0000313" key="7">
    <source>
        <dbReference type="Proteomes" id="UP000660680"/>
    </source>
</evidence>